<sequence length="127" mass="14042">MAVTIVTNNRLVIENWSSTYAIEEMDSYEAVFVKVRDLVHTGAKIMTHPMAGSVKPGESPFRSVVVNVVDGAAMDMESLSIIENALDRFHMLVGCARKRVFNEATLEDFRVIDNSLVSTGIKVLPKV</sequence>
<dbReference type="RefSeq" id="WP_116685430.1">
    <property type="nucleotide sequence ID" value="NZ_CAWNYD010000001.1"/>
</dbReference>
<reference evidence="1 2" key="1">
    <citation type="submission" date="2018-04" db="EMBL/GenBank/DDBJ databases">
        <title>Thalassorhabdus spongiae gen. nov., sp. nov., isolated from a marine sponge in South-West Iceland.</title>
        <authorList>
            <person name="Knobloch S."/>
            <person name="Daussin A."/>
            <person name="Johannsson R."/>
            <person name="Marteinsson V.T."/>
        </authorList>
    </citation>
    <scope>NUCLEOTIDE SEQUENCE [LARGE SCALE GENOMIC DNA]</scope>
    <source>
        <strain evidence="1 2">Hp12</strain>
    </source>
</reference>
<evidence type="ECO:0000313" key="1">
    <source>
        <dbReference type="EMBL" id="PVZ71841.1"/>
    </source>
</evidence>
<proteinExistence type="predicted"/>
<dbReference type="InterPro" id="IPR047735">
    <property type="entry name" value="GrdX-like"/>
</dbReference>
<keyword evidence="2" id="KW-1185">Reference proteome</keyword>
<dbReference type="NCBIfam" id="NF038093">
    <property type="entry name" value="GrdX"/>
    <property type="match status" value="1"/>
</dbReference>
<dbReference type="AlphaFoldDB" id="A0A2V1GXE1"/>
<comment type="caution">
    <text evidence="1">The sequence shown here is derived from an EMBL/GenBank/DDBJ whole genome shotgun (WGS) entry which is preliminary data.</text>
</comment>
<organism evidence="1 2">
    <name type="scientific">Pelagibaculum spongiae</name>
    <dbReference type="NCBI Taxonomy" id="2080658"/>
    <lineage>
        <taxon>Bacteria</taxon>
        <taxon>Pseudomonadati</taxon>
        <taxon>Pseudomonadota</taxon>
        <taxon>Gammaproteobacteria</taxon>
        <taxon>Oceanospirillales</taxon>
        <taxon>Pelagibaculum</taxon>
    </lineage>
</organism>
<dbReference type="Proteomes" id="UP000244906">
    <property type="component" value="Unassembled WGS sequence"/>
</dbReference>
<dbReference type="OrthoDB" id="9815289at2"/>
<protein>
    <submittedName>
        <fullName evidence="1">GrdX protein</fullName>
    </submittedName>
</protein>
<evidence type="ECO:0000313" key="2">
    <source>
        <dbReference type="Proteomes" id="UP000244906"/>
    </source>
</evidence>
<accession>A0A2V1GXE1</accession>
<name>A0A2V1GXE1_9GAMM</name>
<gene>
    <name evidence="1" type="ORF">DC094_02105</name>
</gene>
<dbReference type="EMBL" id="QDDL01000001">
    <property type="protein sequence ID" value="PVZ71841.1"/>
    <property type="molecule type" value="Genomic_DNA"/>
</dbReference>